<keyword evidence="3" id="KW-0949">S-adenosyl-L-methionine</keyword>
<dbReference type="PANTHER" id="PTHR13610:SF9">
    <property type="entry name" value="FI06469P"/>
    <property type="match status" value="1"/>
</dbReference>
<proteinExistence type="predicted"/>
<evidence type="ECO:0000313" key="5">
    <source>
        <dbReference type="Proteomes" id="UP000228711"/>
    </source>
</evidence>
<comment type="caution">
    <text evidence="4">The sequence shown here is derived from an EMBL/GenBank/DDBJ whole genome shotgun (WGS) entry which is preliminary data.</text>
</comment>
<dbReference type="InterPro" id="IPR026170">
    <property type="entry name" value="FAM173A/B"/>
</dbReference>
<dbReference type="GO" id="GO:0032259">
    <property type="term" value="P:methylation"/>
    <property type="evidence" value="ECO:0007669"/>
    <property type="project" value="UniProtKB-KW"/>
</dbReference>
<keyword evidence="2" id="KW-0808">Transferase</keyword>
<evidence type="ECO:0000256" key="1">
    <source>
        <dbReference type="ARBA" id="ARBA00022603"/>
    </source>
</evidence>
<organism evidence="4 5">
    <name type="scientific">Candidatus Kerfeldbacteria bacterium CG08_land_8_20_14_0_20_42_7</name>
    <dbReference type="NCBI Taxonomy" id="2014245"/>
    <lineage>
        <taxon>Bacteria</taxon>
        <taxon>Candidatus Kerfeldiibacteriota</taxon>
    </lineage>
</organism>
<evidence type="ECO:0000256" key="2">
    <source>
        <dbReference type="ARBA" id="ARBA00022679"/>
    </source>
</evidence>
<dbReference type="PANTHER" id="PTHR13610">
    <property type="entry name" value="METHYLTRANSFERASE DOMAIN-CONTAINING PROTEIN"/>
    <property type="match status" value="1"/>
</dbReference>
<gene>
    <name evidence="4" type="ORF">COT25_00730</name>
</gene>
<dbReference type="Proteomes" id="UP000228711">
    <property type="component" value="Unassembled WGS sequence"/>
</dbReference>
<dbReference type="Gene3D" id="3.40.50.150">
    <property type="entry name" value="Vaccinia Virus protein VP39"/>
    <property type="match status" value="1"/>
</dbReference>
<evidence type="ECO:0000313" key="4">
    <source>
        <dbReference type="EMBL" id="PIS41877.1"/>
    </source>
</evidence>
<evidence type="ECO:0000256" key="3">
    <source>
        <dbReference type="ARBA" id="ARBA00022691"/>
    </source>
</evidence>
<dbReference type="AlphaFoldDB" id="A0A2H0YTS1"/>
<dbReference type="GO" id="GO:0016279">
    <property type="term" value="F:protein-lysine N-methyltransferase activity"/>
    <property type="evidence" value="ECO:0007669"/>
    <property type="project" value="InterPro"/>
</dbReference>
<dbReference type="EMBL" id="PEXV01000025">
    <property type="protein sequence ID" value="PIS41877.1"/>
    <property type="molecule type" value="Genomic_DNA"/>
</dbReference>
<sequence>MESLIWVALFIVAFAVFGTAAYASFSAAPWLPLRSRDHRRVLRHLKNRAGTLLELGAGDARLLVQVARKTKLKSIGYEISLIPFLVGKFRLSVTKAYRSVEFHMKDFFYEDFTCADVVYCFLTPAAMEKLRPKFEKELKKGSRVISYSFKIPGWKPTIEDREENGIPVFVYDR</sequence>
<name>A0A2H0YTS1_9BACT</name>
<dbReference type="InterPro" id="IPR029063">
    <property type="entry name" value="SAM-dependent_MTases_sf"/>
</dbReference>
<protein>
    <recommendedName>
        <fullName evidence="6">SAM-dependent methyltransferase</fullName>
    </recommendedName>
</protein>
<accession>A0A2H0YTS1</accession>
<reference evidence="5" key="1">
    <citation type="submission" date="2017-09" db="EMBL/GenBank/DDBJ databases">
        <title>Depth-based differentiation of microbial function through sediment-hosted aquifers and enrichment of novel symbionts in the deep terrestrial subsurface.</title>
        <authorList>
            <person name="Probst A.J."/>
            <person name="Ladd B."/>
            <person name="Jarett J.K."/>
            <person name="Geller-Mcgrath D.E."/>
            <person name="Sieber C.M.K."/>
            <person name="Emerson J.B."/>
            <person name="Anantharaman K."/>
            <person name="Thomas B.C."/>
            <person name="Malmstrom R."/>
            <person name="Stieglmeier M."/>
            <person name="Klingl A."/>
            <person name="Woyke T."/>
            <person name="Ryan C.M."/>
            <person name="Banfield J.F."/>
        </authorList>
    </citation>
    <scope>NUCLEOTIDE SEQUENCE [LARGE SCALE GENOMIC DNA]</scope>
</reference>
<dbReference type="SUPFAM" id="SSF53335">
    <property type="entry name" value="S-adenosyl-L-methionine-dependent methyltransferases"/>
    <property type="match status" value="1"/>
</dbReference>
<keyword evidence="1" id="KW-0489">Methyltransferase</keyword>
<evidence type="ECO:0008006" key="6">
    <source>
        <dbReference type="Google" id="ProtNLM"/>
    </source>
</evidence>